<feature type="compositionally biased region" description="Polar residues" evidence="1">
    <location>
        <begin position="79"/>
        <end position="89"/>
    </location>
</feature>
<accession>A0A238WNS1</accession>
<dbReference type="Proteomes" id="UP000198348">
    <property type="component" value="Unassembled WGS sequence"/>
</dbReference>
<feature type="compositionally biased region" description="Low complexity" evidence="1">
    <location>
        <begin position="92"/>
        <end position="123"/>
    </location>
</feature>
<evidence type="ECO:0000313" key="2">
    <source>
        <dbReference type="EMBL" id="SNR47973.1"/>
    </source>
</evidence>
<evidence type="ECO:0000256" key="1">
    <source>
        <dbReference type="SAM" id="MobiDB-lite"/>
    </source>
</evidence>
<keyword evidence="3" id="KW-1185">Reference proteome</keyword>
<dbReference type="AlphaFoldDB" id="A0A238WNS1"/>
<dbReference type="EMBL" id="FZNW01000007">
    <property type="protein sequence ID" value="SNR47973.1"/>
    <property type="molecule type" value="Genomic_DNA"/>
</dbReference>
<sequence length="235" mass="24299">MFRVNSDVATIATCARMCVYALARTHARLPSEHEGHTRAPPRAPAPARGQVLPVVRSGHPFVIAGQRANEPPSPARCSPSGSHVTSSGTGEAPRAPSAAAAVGSPARRARPGGPQARAPAHARSSTPSPVESVGGSADRKTRRPRGTVGPYPSLARTLAHVGRHTTGRCAAAVTLVMPSPHTAGIPTSPAAAQQPVRLPNDLSHLPTAPTARPSPAGLPRGYVTTVWLHLWLLAQ</sequence>
<name>A0A238WNS1_9PSEU</name>
<feature type="region of interest" description="Disordered" evidence="1">
    <location>
        <begin position="64"/>
        <end position="153"/>
    </location>
</feature>
<evidence type="ECO:0000313" key="3">
    <source>
        <dbReference type="Proteomes" id="UP000198348"/>
    </source>
</evidence>
<protein>
    <submittedName>
        <fullName evidence="2">Uncharacterized protein</fullName>
    </submittedName>
</protein>
<gene>
    <name evidence="2" type="ORF">SAMN06265360_10714</name>
</gene>
<reference evidence="3" key="1">
    <citation type="submission" date="2017-06" db="EMBL/GenBank/DDBJ databases">
        <authorList>
            <person name="Varghese N."/>
            <person name="Submissions S."/>
        </authorList>
    </citation>
    <scope>NUCLEOTIDE SEQUENCE [LARGE SCALE GENOMIC DNA]</scope>
    <source>
        <strain evidence="3">DSM 45207</strain>
    </source>
</reference>
<proteinExistence type="predicted"/>
<organism evidence="2 3">
    <name type="scientific">Haloechinothrix alba</name>
    <dbReference type="NCBI Taxonomy" id="664784"/>
    <lineage>
        <taxon>Bacteria</taxon>
        <taxon>Bacillati</taxon>
        <taxon>Actinomycetota</taxon>
        <taxon>Actinomycetes</taxon>
        <taxon>Pseudonocardiales</taxon>
        <taxon>Pseudonocardiaceae</taxon>
        <taxon>Haloechinothrix</taxon>
    </lineage>
</organism>